<dbReference type="Pfam" id="PF08282">
    <property type="entry name" value="Hydrolase_3"/>
    <property type="match status" value="1"/>
</dbReference>
<dbReference type="InterPro" id="IPR036412">
    <property type="entry name" value="HAD-like_sf"/>
</dbReference>
<dbReference type="SFLD" id="SFLDG01144">
    <property type="entry name" value="C2.B.4:_PGP_Like"/>
    <property type="match status" value="1"/>
</dbReference>
<dbReference type="PROSITE" id="PS01229">
    <property type="entry name" value="COF_2"/>
    <property type="match status" value="1"/>
</dbReference>
<dbReference type="PANTHER" id="PTHR10000:SF25">
    <property type="entry name" value="PHOSPHATASE YKRA-RELATED"/>
    <property type="match status" value="1"/>
</dbReference>
<dbReference type="Proteomes" id="UP001518925">
    <property type="component" value="Unassembled WGS sequence"/>
</dbReference>
<name>A0ABS2DEV9_9BACI</name>
<organism evidence="1 2">
    <name type="scientific">Bacillus suaedaesalsae</name>
    <dbReference type="NCBI Taxonomy" id="2810349"/>
    <lineage>
        <taxon>Bacteria</taxon>
        <taxon>Bacillati</taxon>
        <taxon>Bacillota</taxon>
        <taxon>Bacilli</taxon>
        <taxon>Bacillales</taxon>
        <taxon>Bacillaceae</taxon>
        <taxon>Bacillus</taxon>
    </lineage>
</organism>
<dbReference type="SFLD" id="SFLDS00003">
    <property type="entry name" value="Haloacid_Dehalogenase"/>
    <property type="match status" value="1"/>
</dbReference>
<dbReference type="InterPro" id="IPR023214">
    <property type="entry name" value="HAD_sf"/>
</dbReference>
<dbReference type="PANTHER" id="PTHR10000">
    <property type="entry name" value="PHOSPHOSERINE PHOSPHATASE"/>
    <property type="match status" value="1"/>
</dbReference>
<proteinExistence type="predicted"/>
<dbReference type="RefSeq" id="WP_204202391.1">
    <property type="nucleotide sequence ID" value="NZ_JAFELM010000018.1"/>
</dbReference>
<gene>
    <name evidence="1" type="ORF">JR050_04870</name>
</gene>
<dbReference type="SFLD" id="SFLDG01140">
    <property type="entry name" value="C2.B:_Phosphomannomutase_and_P"/>
    <property type="match status" value="1"/>
</dbReference>
<dbReference type="Gene3D" id="3.30.1240.10">
    <property type="match status" value="1"/>
</dbReference>
<dbReference type="NCBIfam" id="TIGR01484">
    <property type="entry name" value="HAD-SF-IIB"/>
    <property type="match status" value="1"/>
</dbReference>
<protein>
    <submittedName>
        <fullName evidence="1">HAD family phosphatase</fullName>
    </submittedName>
</protein>
<dbReference type="SUPFAM" id="SSF56784">
    <property type="entry name" value="HAD-like"/>
    <property type="match status" value="1"/>
</dbReference>
<dbReference type="Gene3D" id="3.40.50.1000">
    <property type="entry name" value="HAD superfamily/HAD-like"/>
    <property type="match status" value="1"/>
</dbReference>
<accession>A0ABS2DEV9</accession>
<keyword evidence="2" id="KW-1185">Reference proteome</keyword>
<dbReference type="InterPro" id="IPR000150">
    <property type="entry name" value="Cof"/>
</dbReference>
<comment type="caution">
    <text evidence="1">The sequence shown here is derived from an EMBL/GenBank/DDBJ whole genome shotgun (WGS) entry which is preliminary data.</text>
</comment>
<sequence length="262" mass="29552">MSEYKIVFLDIDGTILRPDHTIESSTKSAISQLQAKGIEVILATGRPLHEIDELAKELSITSFIAYNGAYGIYKNEDIVKETMNDYDVKRFLQIAEENDHTLVFYTNKMNAFTSMEPPIVKTFINTFDLRKNTLFDPSLNNDVLGLTIITKEENAYTYYEEFEEIHYTTVNVSGLTTCLDVIRDRVNKGMAVEALIKKLGIPKESTIAFGDGMNDKEMLSTVGEGFAMGNAHHELFQYAKHKTTDVEHSGIFNGLKRLGLVE</sequence>
<dbReference type="InterPro" id="IPR006379">
    <property type="entry name" value="HAD-SF_hydro_IIB"/>
</dbReference>
<reference evidence="1 2" key="1">
    <citation type="submission" date="2021-02" db="EMBL/GenBank/DDBJ databases">
        <title>Bacillus sp. RD4P76, an endophyte from a halophyte.</title>
        <authorList>
            <person name="Sun J.-Q."/>
        </authorList>
    </citation>
    <scope>NUCLEOTIDE SEQUENCE [LARGE SCALE GENOMIC DNA]</scope>
    <source>
        <strain evidence="1 2">RD4P76</strain>
    </source>
</reference>
<dbReference type="NCBIfam" id="TIGR00099">
    <property type="entry name" value="Cof-subfamily"/>
    <property type="match status" value="1"/>
</dbReference>
<evidence type="ECO:0000313" key="1">
    <source>
        <dbReference type="EMBL" id="MBM6617003.1"/>
    </source>
</evidence>
<evidence type="ECO:0000313" key="2">
    <source>
        <dbReference type="Proteomes" id="UP001518925"/>
    </source>
</evidence>
<dbReference type="EMBL" id="JAFELM010000018">
    <property type="protein sequence ID" value="MBM6617003.1"/>
    <property type="molecule type" value="Genomic_DNA"/>
</dbReference>